<reference evidence="8 9" key="1">
    <citation type="submission" date="2024-01" db="EMBL/GenBank/DDBJ databases">
        <title>The complete chloroplast genome sequence of Lithospermum erythrorhizon: insights into the phylogenetic relationship among Boraginaceae species and the maternal lineages of purple gromwells.</title>
        <authorList>
            <person name="Okada T."/>
            <person name="Watanabe K."/>
        </authorList>
    </citation>
    <scope>NUCLEOTIDE SEQUENCE [LARGE SCALE GENOMIC DNA]</scope>
</reference>
<feature type="zinc finger region" description="C3H1-type" evidence="5">
    <location>
        <begin position="133"/>
        <end position="161"/>
    </location>
</feature>
<feature type="domain" description="C3H1-type" evidence="7">
    <location>
        <begin position="284"/>
        <end position="312"/>
    </location>
</feature>
<dbReference type="InterPro" id="IPR036855">
    <property type="entry name" value="Znf_CCCH_sf"/>
</dbReference>
<feature type="domain" description="C3H1-type" evidence="7">
    <location>
        <begin position="330"/>
        <end position="357"/>
    </location>
</feature>
<evidence type="ECO:0000313" key="8">
    <source>
        <dbReference type="EMBL" id="GAA0141241.1"/>
    </source>
</evidence>
<keyword evidence="4" id="KW-0238">DNA-binding</keyword>
<feature type="zinc finger region" description="C3H1-type" evidence="5">
    <location>
        <begin position="330"/>
        <end position="357"/>
    </location>
</feature>
<dbReference type="GO" id="GO:0008270">
    <property type="term" value="F:zinc ion binding"/>
    <property type="evidence" value="ECO:0007669"/>
    <property type="project" value="UniProtKB-KW"/>
</dbReference>
<feature type="zinc finger region" description="C3H1-type" evidence="5">
    <location>
        <begin position="41"/>
        <end position="69"/>
    </location>
</feature>
<dbReference type="GO" id="GO:0003729">
    <property type="term" value="F:mRNA binding"/>
    <property type="evidence" value="ECO:0007669"/>
    <property type="project" value="TreeGrafter"/>
</dbReference>
<dbReference type="EMBL" id="BAABME010000260">
    <property type="protein sequence ID" value="GAA0141241.1"/>
    <property type="molecule type" value="Genomic_DNA"/>
</dbReference>
<evidence type="ECO:0000313" key="9">
    <source>
        <dbReference type="Proteomes" id="UP001454036"/>
    </source>
</evidence>
<dbReference type="InterPro" id="IPR000571">
    <property type="entry name" value="Znf_CCCH"/>
</dbReference>
<feature type="domain" description="C3H1-type" evidence="7">
    <location>
        <begin position="87"/>
        <end position="115"/>
    </location>
</feature>
<name>A0AAV3NQ52_LITER</name>
<feature type="compositionally biased region" description="Polar residues" evidence="6">
    <location>
        <begin position="179"/>
        <end position="195"/>
    </location>
</feature>
<organism evidence="8 9">
    <name type="scientific">Lithospermum erythrorhizon</name>
    <name type="common">Purple gromwell</name>
    <name type="synonym">Lithospermum officinale var. erythrorhizon</name>
    <dbReference type="NCBI Taxonomy" id="34254"/>
    <lineage>
        <taxon>Eukaryota</taxon>
        <taxon>Viridiplantae</taxon>
        <taxon>Streptophyta</taxon>
        <taxon>Embryophyta</taxon>
        <taxon>Tracheophyta</taxon>
        <taxon>Spermatophyta</taxon>
        <taxon>Magnoliopsida</taxon>
        <taxon>eudicotyledons</taxon>
        <taxon>Gunneridae</taxon>
        <taxon>Pentapetalae</taxon>
        <taxon>asterids</taxon>
        <taxon>lamiids</taxon>
        <taxon>Boraginales</taxon>
        <taxon>Boraginaceae</taxon>
        <taxon>Boraginoideae</taxon>
        <taxon>Lithospermeae</taxon>
        <taxon>Lithospermum</taxon>
    </lineage>
</organism>
<evidence type="ECO:0000259" key="7">
    <source>
        <dbReference type="PROSITE" id="PS50103"/>
    </source>
</evidence>
<feature type="domain" description="C3H1-type" evidence="7">
    <location>
        <begin position="133"/>
        <end position="161"/>
    </location>
</feature>
<feature type="region of interest" description="Disordered" evidence="6">
    <location>
        <begin position="175"/>
        <end position="196"/>
    </location>
</feature>
<proteinExistence type="predicted"/>
<keyword evidence="1 5" id="KW-0479">Metal-binding</keyword>
<gene>
    <name evidence="8" type="ORF">LIER_02431</name>
</gene>
<accession>A0AAV3NQ52</accession>
<keyword evidence="2 5" id="KW-0863">Zinc-finger</keyword>
<protein>
    <submittedName>
        <fullName evidence="8">Protein phosphatase</fullName>
    </submittedName>
</protein>
<dbReference type="AlphaFoldDB" id="A0AAV3NQ52"/>
<comment type="caution">
    <text evidence="8">The sequence shown here is derived from an EMBL/GenBank/DDBJ whole genome shotgun (WGS) entry which is preliminary data.</text>
</comment>
<dbReference type="InterPro" id="IPR050974">
    <property type="entry name" value="Plant_ZF_CCCH"/>
</dbReference>
<dbReference type="SUPFAM" id="SSF90229">
    <property type="entry name" value="CCCH zinc finger"/>
    <property type="match status" value="5"/>
</dbReference>
<evidence type="ECO:0000256" key="1">
    <source>
        <dbReference type="ARBA" id="ARBA00022723"/>
    </source>
</evidence>
<dbReference type="PROSITE" id="PS50103">
    <property type="entry name" value="ZF_C3H1"/>
    <property type="match status" value="5"/>
</dbReference>
<dbReference type="PANTHER" id="PTHR12506">
    <property type="entry name" value="PROTEIN PHOSPHATASE RELATED"/>
    <property type="match status" value="1"/>
</dbReference>
<sequence>MELYGHEAAKSGSPPEWSSAGLETESLQGMSLWGREAYPERPGMPDCAYYMRTGVCGYGAKCRYNHPHDRSHVEGAVQSRVGEYPERVGEPTCQYYIRTGTCKFGALCKFDHPRNAGGSFNVGPLNVYGYPLRPDEKECPYYLQTGQCKFGKTCKFHHPQPAGMSSPAAARPFYPAMQNLPSPSAEQHGGPSTSYRVARPPALSGSYVPGYSPMLYHPGVVPFPNWSSYPGPLTPGAQAAAREASSYGMSQLATSASLPGTYPPFMSYAGHSGSTQKEQPYPIRVGQRECQYYMKTGDCKFGSSCRYHHPPEVLASKTNCLLSPKGLPLRPGVQSCRFYMQKGHCKFGSACKYDHPM</sequence>
<feature type="zinc finger region" description="C3H1-type" evidence="5">
    <location>
        <begin position="87"/>
        <end position="115"/>
    </location>
</feature>
<evidence type="ECO:0000256" key="4">
    <source>
        <dbReference type="ARBA" id="ARBA00023125"/>
    </source>
</evidence>
<evidence type="ECO:0000256" key="3">
    <source>
        <dbReference type="ARBA" id="ARBA00022833"/>
    </source>
</evidence>
<dbReference type="PANTHER" id="PTHR12506:SF43">
    <property type="entry name" value="ZINC FINGER CCCH DOMAIN-CONTAINING PROTEIN 32"/>
    <property type="match status" value="1"/>
</dbReference>
<dbReference type="Gene3D" id="4.10.1000.10">
    <property type="entry name" value="Zinc finger, CCCH-type"/>
    <property type="match status" value="3"/>
</dbReference>
<evidence type="ECO:0000256" key="6">
    <source>
        <dbReference type="SAM" id="MobiDB-lite"/>
    </source>
</evidence>
<feature type="domain" description="C3H1-type" evidence="7">
    <location>
        <begin position="41"/>
        <end position="69"/>
    </location>
</feature>
<feature type="region of interest" description="Disordered" evidence="6">
    <location>
        <begin position="1"/>
        <end position="21"/>
    </location>
</feature>
<dbReference type="GO" id="GO:0003677">
    <property type="term" value="F:DNA binding"/>
    <property type="evidence" value="ECO:0007669"/>
    <property type="project" value="UniProtKB-KW"/>
</dbReference>
<keyword evidence="3 5" id="KW-0862">Zinc</keyword>
<evidence type="ECO:0000256" key="2">
    <source>
        <dbReference type="ARBA" id="ARBA00022771"/>
    </source>
</evidence>
<feature type="zinc finger region" description="C3H1-type" evidence="5">
    <location>
        <begin position="284"/>
        <end position="312"/>
    </location>
</feature>
<evidence type="ECO:0000256" key="5">
    <source>
        <dbReference type="PROSITE-ProRule" id="PRU00723"/>
    </source>
</evidence>
<dbReference type="Pfam" id="PF00642">
    <property type="entry name" value="zf-CCCH"/>
    <property type="match status" value="5"/>
</dbReference>
<dbReference type="Proteomes" id="UP001454036">
    <property type="component" value="Unassembled WGS sequence"/>
</dbReference>
<dbReference type="SMART" id="SM00356">
    <property type="entry name" value="ZnF_C3H1"/>
    <property type="match status" value="5"/>
</dbReference>
<keyword evidence="9" id="KW-1185">Reference proteome</keyword>